<evidence type="ECO:0000313" key="7">
    <source>
        <dbReference type="EMBL" id="ANZ45143.1"/>
    </source>
</evidence>
<dbReference type="PANTHER" id="PTHR30482">
    <property type="entry name" value="HIGH-AFFINITY BRANCHED-CHAIN AMINO ACID TRANSPORT SYSTEM PERMEASE"/>
    <property type="match status" value="1"/>
</dbReference>
<keyword evidence="5 6" id="KW-0472">Membrane</keyword>
<accession>A0A1B2I5B9</accession>
<evidence type="ECO:0000256" key="5">
    <source>
        <dbReference type="ARBA" id="ARBA00023136"/>
    </source>
</evidence>
<name>A0A1B2I5B9_9BACT</name>
<feature type="transmembrane region" description="Helical" evidence="6">
    <location>
        <begin position="256"/>
        <end position="276"/>
    </location>
</feature>
<feature type="transmembrane region" description="Helical" evidence="6">
    <location>
        <begin position="62"/>
        <end position="81"/>
    </location>
</feature>
<dbReference type="STRING" id="1197717.BED41_08710"/>
<dbReference type="EMBL" id="CP016757">
    <property type="protein sequence ID" value="ANZ45143.1"/>
    <property type="molecule type" value="Genomic_DNA"/>
</dbReference>
<dbReference type="AlphaFoldDB" id="A0A1B2I5B9"/>
<keyword evidence="8" id="KW-1185">Reference proteome</keyword>
<dbReference type="OrthoDB" id="9789927at2"/>
<evidence type="ECO:0000313" key="8">
    <source>
        <dbReference type="Proteomes" id="UP000093044"/>
    </source>
</evidence>
<protein>
    <submittedName>
        <fullName evidence="7">ABC transporter permease</fullName>
    </submittedName>
</protein>
<evidence type="ECO:0000256" key="2">
    <source>
        <dbReference type="ARBA" id="ARBA00022475"/>
    </source>
</evidence>
<dbReference type="InterPro" id="IPR043428">
    <property type="entry name" value="LivM-like"/>
</dbReference>
<dbReference type="GeneID" id="83057928"/>
<sequence length="300" mass="31492">MDSYILNVATQIIIQAIAAYGLNVIVGNAGQISLGHAAFVGIGAYSAAMLTTAAGFTFWQSLPISVIIVAAVGLLCGLPSLRVREDFLAITTIGINFIVVAIFQYTPALGGALGIGGIPRARFFGTVLKAPGYFALCLAFLVLAMAVCRFFTCSWSGLSCFAVREEETAASSMGVSPVRAKLTAFVLGTALAGLSGVLYAHYMRFISADSFTFPFSVTLLSIVVAGGLGTFWGPLVGAVILGILPEVFRPLVNYRMFLYAMLLLLMIRFMPGGILGGSTMMSLKNLTAGRKGPKGGAKVE</sequence>
<dbReference type="GO" id="GO:0005886">
    <property type="term" value="C:plasma membrane"/>
    <property type="evidence" value="ECO:0007669"/>
    <property type="project" value="UniProtKB-SubCell"/>
</dbReference>
<feature type="transmembrane region" description="Helical" evidence="6">
    <location>
        <begin position="222"/>
        <end position="244"/>
    </location>
</feature>
<dbReference type="KEGG" id="cpor:BED41_08710"/>
<organism evidence="7 8">
    <name type="scientific">Cloacibacillus porcorum</name>
    <dbReference type="NCBI Taxonomy" id="1197717"/>
    <lineage>
        <taxon>Bacteria</taxon>
        <taxon>Thermotogati</taxon>
        <taxon>Synergistota</taxon>
        <taxon>Synergistia</taxon>
        <taxon>Synergistales</taxon>
        <taxon>Synergistaceae</taxon>
        <taxon>Cloacibacillus</taxon>
    </lineage>
</organism>
<dbReference type="Proteomes" id="UP000093044">
    <property type="component" value="Chromosome"/>
</dbReference>
<evidence type="ECO:0000256" key="1">
    <source>
        <dbReference type="ARBA" id="ARBA00004651"/>
    </source>
</evidence>
<feature type="transmembrane region" description="Helical" evidence="6">
    <location>
        <begin position="130"/>
        <end position="151"/>
    </location>
</feature>
<evidence type="ECO:0000256" key="6">
    <source>
        <dbReference type="SAM" id="Phobius"/>
    </source>
</evidence>
<reference evidence="7" key="1">
    <citation type="submission" date="2016-08" db="EMBL/GenBank/DDBJ databases">
        <title>Complete genome of Cloacibacillus porcorum.</title>
        <authorList>
            <person name="Looft T."/>
            <person name="Bayles D.O."/>
            <person name="Alt D.P."/>
        </authorList>
    </citation>
    <scope>NUCLEOTIDE SEQUENCE [LARGE SCALE GENOMIC DNA]</scope>
    <source>
        <strain evidence="7">CL-84</strain>
    </source>
</reference>
<dbReference type="CDD" id="cd06581">
    <property type="entry name" value="TM_PBP1_LivM_like"/>
    <property type="match status" value="1"/>
</dbReference>
<feature type="transmembrane region" description="Helical" evidence="6">
    <location>
        <begin position="182"/>
        <end position="202"/>
    </location>
</feature>
<feature type="transmembrane region" description="Helical" evidence="6">
    <location>
        <begin position="93"/>
        <end position="118"/>
    </location>
</feature>
<feature type="transmembrane region" description="Helical" evidence="6">
    <location>
        <begin position="37"/>
        <end position="56"/>
    </location>
</feature>
<evidence type="ECO:0000256" key="4">
    <source>
        <dbReference type="ARBA" id="ARBA00022989"/>
    </source>
</evidence>
<comment type="subcellular location">
    <subcellularLocation>
        <location evidence="1">Cell membrane</location>
        <topology evidence="1">Multi-pass membrane protein</topology>
    </subcellularLocation>
</comment>
<dbReference type="Pfam" id="PF02653">
    <property type="entry name" value="BPD_transp_2"/>
    <property type="match status" value="1"/>
</dbReference>
<dbReference type="PANTHER" id="PTHR30482:SF10">
    <property type="entry name" value="HIGH-AFFINITY BRANCHED-CHAIN AMINO ACID TRANSPORT PROTEIN BRAE"/>
    <property type="match status" value="1"/>
</dbReference>
<evidence type="ECO:0000256" key="3">
    <source>
        <dbReference type="ARBA" id="ARBA00022692"/>
    </source>
</evidence>
<keyword evidence="2" id="KW-1003">Cell membrane</keyword>
<dbReference type="RefSeq" id="WP_066744927.1">
    <property type="nucleotide sequence ID" value="NZ_CATWZH010000003.1"/>
</dbReference>
<proteinExistence type="predicted"/>
<keyword evidence="4 6" id="KW-1133">Transmembrane helix</keyword>
<dbReference type="InterPro" id="IPR001851">
    <property type="entry name" value="ABC_transp_permease"/>
</dbReference>
<feature type="transmembrane region" description="Helical" evidence="6">
    <location>
        <begin position="12"/>
        <end position="30"/>
    </location>
</feature>
<gene>
    <name evidence="7" type="ORF">BED41_08710</name>
</gene>
<keyword evidence="3 6" id="KW-0812">Transmembrane</keyword>
<dbReference type="GO" id="GO:0015658">
    <property type="term" value="F:branched-chain amino acid transmembrane transporter activity"/>
    <property type="evidence" value="ECO:0007669"/>
    <property type="project" value="InterPro"/>
</dbReference>